<keyword evidence="18" id="KW-1185">Reference proteome</keyword>
<dbReference type="InterPro" id="IPR003342">
    <property type="entry name" value="ArnT-like_N"/>
</dbReference>
<dbReference type="Proteomes" id="UP000800235">
    <property type="component" value="Unassembled WGS sequence"/>
</dbReference>
<comment type="pathway">
    <text evidence="2 14">Protein modification; protein glycosylation.</text>
</comment>
<comment type="similarity">
    <text evidence="3 14">Belongs to the glycosyltransferase 39 family.</text>
</comment>
<feature type="transmembrane region" description="Helical" evidence="14">
    <location>
        <begin position="234"/>
        <end position="255"/>
    </location>
</feature>
<dbReference type="SMART" id="SM00472">
    <property type="entry name" value="MIR"/>
    <property type="match status" value="3"/>
</dbReference>
<dbReference type="Pfam" id="PF02815">
    <property type="entry name" value="MIR"/>
    <property type="match status" value="1"/>
</dbReference>
<feature type="domain" description="MIR" evidence="16">
    <location>
        <begin position="441"/>
        <end position="497"/>
    </location>
</feature>
<protein>
    <recommendedName>
        <fullName evidence="4 14">Dolichyl-phosphate-mannose--protein mannosyltransferase</fullName>
        <ecNumber evidence="4 14">2.4.1.109</ecNumber>
    </recommendedName>
</protein>
<feature type="transmembrane region" description="Helical" evidence="14">
    <location>
        <begin position="736"/>
        <end position="755"/>
    </location>
</feature>
<dbReference type="SUPFAM" id="SSF82109">
    <property type="entry name" value="MIR domain"/>
    <property type="match status" value="1"/>
</dbReference>
<evidence type="ECO:0000256" key="15">
    <source>
        <dbReference type="SAM" id="MobiDB-lite"/>
    </source>
</evidence>
<dbReference type="InterPro" id="IPR027005">
    <property type="entry name" value="PMT-like"/>
</dbReference>
<evidence type="ECO:0000256" key="12">
    <source>
        <dbReference type="ARBA" id="ARBA00045085"/>
    </source>
</evidence>
<evidence type="ECO:0000256" key="7">
    <source>
        <dbReference type="ARBA" id="ARBA00022692"/>
    </source>
</evidence>
<evidence type="ECO:0000256" key="3">
    <source>
        <dbReference type="ARBA" id="ARBA00007222"/>
    </source>
</evidence>
<evidence type="ECO:0000256" key="10">
    <source>
        <dbReference type="ARBA" id="ARBA00022989"/>
    </source>
</evidence>
<evidence type="ECO:0000313" key="18">
    <source>
        <dbReference type="Proteomes" id="UP000800235"/>
    </source>
</evidence>
<feature type="region of interest" description="Disordered" evidence="15">
    <location>
        <begin position="1"/>
        <end position="54"/>
    </location>
</feature>
<dbReference type="OrthoDB" id="292747at2759"/>
<keyword evidence="11 14" id="KW-0472">Membrane</keyword>
<evidence type="ECO:0000256" key="6">
    <source>
        <dbReference type="ARBA" id="ARBA00022679"/>
    </source>
</evidence>
<feature type="transmembrane region" description="Helical" evidence="14">
    <location>
        <begin position="682"/>
        <end position="701"/>
    </location>
</feature>
<evidence type="ECO:0000256" key="4">
    <source>
        <dbReference type="ARBA" id="ARBA00012839"/>
    </source>
</evidence>
<evidence type="ECO:0000256" key="9">
    <source>
        <dbReference type="ARBA" id="ARBA00022824"/>
    </source>
</evidence>
<comment type="function">
    <text evidence="14">Transfers mannose from Dol-P-mannose to Ser or Thr residues on proteins.</text>
</comment>
<dbReference type="FunFam" id="2.80.10.50:FF:000012">
    <property type="entry name" value="Protein O-mannosyl-transferase 1"/>
    <property type="match status" value="1"/>
</dbReference>
<comment type="subcellular location">
    <subcellularLocation>
        <location evidence="1 14">Endoplasmic reticulum membrane</location>
        <topology evidence="1 14">Multi-pass membrane protein</topology>
    </subcellularLocation>
</comment>
<keyword evidence="7 14" id="KW-0812">Transmembrane</keyword>
<dbReference type="GO" id="GO:0005789">
    <property type="term" value="C:endoplasmic reticulum membrane"/>
    <property type="evidence" value="ECO:0007669"/>
    <property type="project" value="UniProtKB-SubCell"/>
</dbReference>
<evidence type="ECO:0000259" key="16">
    <source>
        <dbReference type="PROSITE" id="PS50919"/>
    </source>
</evidence>
<dbReference type="AlphaFoldDB" id="A0A9P4NW25"/>
<dbReference type="InterPro" id="IPR036300">
    <property type="entry name" value="MIR_dom_sf"/>
</dbReference>
<accession>A0A9P4NW25</accession>
<feature type="compositionally biased region" description="Basic and acidic residues" evidence="15">
    <location>
        <begin position="34"/>
        <end position="51"/>
    </location>
</feature>
<evidence type="ECO:0000313" key="17">
    <source>
        <dbReference type="EMBL" id="KAF2432269.1"/>
    </source>
</evidence>
<evidence type="ECO:0000256" key="11">
    <source>
        <dbReference type="ARBA" id="ARBA00023136"/>
    </source>
</evidence>
<feature type="domain" description="MIR" evidence="16">
    <location>
        <begin position="375"/>
        <end position="429"/>
    </location>
</feature>
<keyword evidence="10 14" id="KW-1133">Transmembrane helix</keyword>
<feature type="transmembrane region" description="Helical" evidence="14">
    <location>
        <begin position="184"/>
        <end position="203"/>
    </location>
</feature>
<dbReference type="PROSITE" id="PS50919">
    <property type="entry name" value="MIR"/>
    <property type="match status" value="3"/>
</dbReference>
<dbReference type="InterPro" id="IPR032421">
    <property type="entry name" value="PMT_4TMC"/>
</dbReference>
<name>A0A9P4NW25_9PEZI</name>
<gene>
    <name evidence="17" type="ORF">EJ08DRAFT_659271</name>
</gene>
<comment type="catalytic activity">
    <reaction evidence="13 14">
        <text>a di-trans,poly-cis-dolichyl beta-D-mannosyl phosphate + L-seryl-[protein] = 3-O-(alpha-D-mannosyl)-L-seryl-[protein] + a di-trans,poly-cis-dolichyl phosphate + H(+)</text>
        <dbReference type="Rhea" id="RHEA:17377"/>
        <dbReference type="Rhea" id="RHEA-COMP:9863"/>
        <dbReference type="Rhea" id="RHEA-COMP:13546"/>
        <dbReference type="Rhea" id="RHEA-COMP:19498"/>
        <dbReference type="Rhea" id="RHEA-COMP:19501"/>
        <dbReference type="ChEBI" id="CHEBI:15378"/>
        <dbReference type="ChEBI" id="CHEBI:29999"/>
        <dbReference type="ChEBI" id="CHEBI:57683"/>
        <dbReference type="ChEBI" id="CHEBI:58211"/>
        <dbReference type="ChEBI" id="CHEBI:137321"/>
        <dbReference type="EC" id="2.4.1.109"/>
    </reaction>
</comment>
<reference evidence="17" key="1">
    <citation type="journal article" date="2020" name="Stud. Mycol.">
        <title>101 Dothideomycetes genomes: a test case for predicting lifestyles and emergence of pathogens.</title>
        <authorList>
            <person name="Haridas S."/>
            <person name="Albert R."/>
            <person name="Binder M."/>
            <person name="Bloem J."/>
            <person name="Labutti K."/>
            <person name="Salamov A."/>
            <person name="Andreopoulos B."/>
            <person name="Baker S."/>
            <person name="Barry K."/>
            <person name="Bills G."/>
            <person name="Bluhm B."/>
            <person name="Cannon C."/>
            <person name="Castanera R."/>
            <person name="Culley D."/>
            <person name="Daum C."/>
            <person name="Ezra D."/>
            <person name="Gonzalez J."/>
            <person name="Henrissat B."/>
            <person name="Kuo A."/>
            <person name="Liang C."/>
            <person name="Lipzen A."/>
            <person name="Lutzoni F."/>
            <person name="Magnuson J."/>
            <person name="Mondo S."/>
            <person name="Nolan M."/>
            <person name="Ohm R."/>
            <person name="Pangilinan J."/>
            <person name="Park H.-J."/>
            <person name="Ramirez L."/>
            <person name="Alfaro M."/>
            <person name="Sun H."/>
            <person name="Tritt A."/>
            <person name="Yoshinaga Y."/>
            <person name="Zwiers L.-H."/>
            <person name="Turgeon B."/>
            <person name="Goodwin S."/>
            <person name="Spatafora J."/>
            <person name="Crous P."/>
            <person name="Grigoriev I."/>
        </authorList>
    </citation>
    <scope>NUCLEOTIDE SEQUENCE</scope>
    <source>
        <strain evidence="17">CBS 130266</strain>
    </source>
</reference>
<feature type="transmembrane region" description="Helical" evidence="14">
    <location>
        <begin position="320"/>
        <end position="347"/>
    </location>
</feature>
<dbReference type="Pfam" id="PF02366">
    <property type="entry name" value="PMT"/>
    <property type="match status" value="1"/>
</dbReference>
<dbReference type="GO" id="GO:0004169">
    <property type="term" value="F:dolichyl-phosphate-mannose-protein mannosyltransferase activity"/>
    <property type="evidence" value="ECO:0007669"/>
    <property type="project" value="UniProtKB-UniRule"/>
</dbReference>
<keyword evidence="9 14" id="KW-0256">Endoplasmic reticulum</keyword>
<proteinExistence type="inferred from homology"/>
<evidence type="ECO:0000256" key="5">
    <source>
        <dbReference type="ARBA" id="ARBA00022676"/>
    </source>
</evidence>
<sequence length="782" mass="89439">MATHHDGGGGVSSTGADRGIIDDLRNRRKPSVTDADRGVDELRSRYPEAHDSGVGLSAAEVEKVKERRVSLTAEEVERVRARGVKAEPSFLKQVEEWEWIIAPILFTFFAFFTRMYKIGLSPIVTWDEAHFGKFGSHYLKREFYFDVHPPLGKMLVGLSGYLAGYNGSFEFKSGETYPEDLNYTFMRVFNSAFGALCVPLAYYTAKELNFRKLTVWFITLMVLCENSYTTISRFILLDSMLLFFTFTTVFCWAKFHALRKEAFSPEWGLWLMLTGVSIGCVCSVKWVGAFGTALVGLYTIEDLWNKFGDLKMEKIDLLQHVILRVIGLIMIPLVVYMFSFYLHFLILENSGPGDAQMSSLFQANLRGTEVGKDSPLEVAIGSKITMKNMGYGGGLLHSHVQTYPDGSGQQQVTCYHHKDQNNEWFVYPNRAEPEFDAEAEPRFIGHGDTIRFIHAQTGRNLHSHAIAAPVSKSEWEVSCYGNTTVGDTKDHWIVEVVDDAASRDHSKIRTLTSSIRLKHPDLGCYLRAANTNLPQWGFKQIEVTCVKDNKPRDKFTWWNIESHWNDKLPPSAPGSFKSPFLRDFLHLNVAMMTSNNALVPDPDKQDDLASAFWQWPILNVGLRMCSWDDKTVKYFLLGNPFVYWASTASLGVFALMVLWYLVRWQRGYVDFKTEEDLDMIHYAGFYPVLGWFLHYFPFILMGRVTYVHHYYPALWFAILTLGFCVDWTTAKLSKGVQFGIYGLLYAVVIGLYVLFRAISFGMEGSNQQWKHLKWFDSWRITD</sequence>
<feature type="transmembrane region" description="Helical" evidence="14">
    <location>
        <begin position="267"/>
        <end position="300"/>
    </location>
</feature>
<evidence type="ECO:0000256" key="13">
    <source>
        <dbReference type="ARBA" id="ARBA00045102"/>
    </source>
</evidence>
<organism evidence="17 18">
    <name type="scientific">Tothia fuscella</name>
    <dbReference type="NCBI Taxonomy" id="1048955"/>
    <lineage>
        <taxon>Eukaryota</taxon>
        <taxon>Fungi</taxon>
        <taxon>Dikarya</taxon>
        <taxon>Ascomycota</taxon>
        <taxon>Pezizomycotina</taxon>
        <taxon>Dothideomycetes</taxon>
        <taxon>Pleosporomycetidae</taxon>
        <taxon>Venturiales</taxon>
        <taxon>Cylindrosympodiaceae</taxon>
        <taxon>Tothia</taxon>
    </lineage>
</organism>
<feature type="transmembrane region" description="Helical" evidence="14">
    <location>
        <begin position="713"/>
        <end position="730"/>
    </location>
</feature>
<dbReference type="InterPro" id="IPR016093">
    <property type="entry name" value="MIR_motif"/>
</dbReference>
<keyword evidence="5 14" id="KW-0328">Glycosyltransferase</keyword>
<comment type="catalytic activity">
    <reaction evidence="12 14">
        <text>a di-trans,poly-cis-dolichyl beta-D-mannosyl phosphate + L-threonyl-[protein] = 3-O-(alpha-D-mannosyl)-L-threonyl-[protein] + a di-trans,poly-cis-dolichyl phosphate + H(+)</text>
        <dbReference type="Rhea" id="RHEA:53396"/>
        <dbReference type="Rhea" id="RHEA-COMP:11060"/>
        <dbReference type="Rhea" id="RHEA-COMP:13547"/>
        <dbReference type="Rhea" id="RHEA-COMP:19498"/>
        <dbReference type="Rhea" id="RHEA-COMP:19501"/>
        <dbReference type="ChEBI" id="CHEBI:15378"/>
        <dbReference type="ChEBI" id="CHEBI:30013"/>
        <dbReference type="ChEBI" id="CHEBI:57683"/>
        <dbReference type="ChEBI" id="CHEBI:58211"/>
        <dbReference type="ChEBI" id="CHEBI:137323"/>
        <dbReference type="EC" id="2.4.1.109"/>
    </reaction>
</comment>
<feature type="domain" description="MIR" evidence="16">
    <location>
        <begin position="505"/>
        <end position="563"/>
    </location>
</feature>
<dbReference type="EC" id="2.4.1.109" evidence="4 14"/>
<evidence type="ECO:0000256" key="1">
    <source>
        <dbReference type="ARBA" id="ARBA00004477"/>
    </source>
</evidence>
<evidence type="ECO:0000256" key="2">
    <source>
        <dbReference type="ARBA" id="ARBA00004922"/>
    </source>
</evidence>
<keyword evidence="6 14" id="KW-0808">Transferase</keyword>
<dbReference type="PANTHER" id="PTHR10050">
    <property type="entry name" value="DOLICHYL-PHOSPHATE-MANNOSE--PROTEIN MANNOSYLTRANSFERASE"/>
    <property type="match status" value="1"/>
</dbReference>
<evidence type="ECO:0000256" key="14">
    <source>
        <dbReference type="RuleBase" id="RU367007"/>
    </source>
</evidence>
<dbReference type="Pfam" id="PF16192">
    <property type="entry name" value="PMT_4TMC"/>
    <property type="match status" value="1"/>
</dbReference>
<dbReference type="EMBL" id="MU007027">
    <property type="protein sequence ID" value="KAF2432269.1"/>
    <property type="molecule type" value="Genomic_DNA"/>
</dbReference>
<evidence type="ECO:0000256" key="8">
    <source>
        <dbReference type="ARBA" id="ARBA00022737"/>
    </source>
</evidence>
<dbReference type="CDD" id="cd23284">
    <property type="entry name" value="beta-trefoil_MIR_PMT2-like"/>
    <property type="match status" value="1"/>
</dbReference>
<dbReference type="PANTHER" id="PTHR10050:SF46">
    <property type="entry name" value="PROTEIN O-MANNOSYL-TRANSFERASE 2"/>
    <property type="match status" value="1"/>
</dbReference>
<feature type="transmembrane region" description="Helical" evidence="14">
    <location>
        <begin position="641"/>
        <end position="662"/>
    </location>
</feature>
<dbReference type="Gene3D" id="2.80.10.50">
    <property type="match status" value="1"/>
</dbReference>
<comment type="caution">
    <text evidence="17">The sequence shown here is derived from an EMBL/GenBank/DDBJ whole genome shotgun (WGS) entry which is preliminary data.</text>
</comment>
<keyword evidence="8" id="KW-0677">Repeat</keyword>
<feature type="transmembrane region" description="Helical" evidence="14">
    <location>
        <begin position="97"/>
        <end position="116"/>
    </location>
</feature>